<dbReference type="Proteomes" id="UP000001798">
    <property type="component" value="Chromosome 4"/>
</dbReference>
<dbReference type="GO" id="GO:0016810">
    <property type="term" value="F:hydrolase activity, acting on carbon-nitrogen (but not peptide) bonds"/>
    <property type="evidence" value="ECO:0007669"/>
    <property type="project" value="InterPro"/>
</dbReference>
<dbReference type="InterPro" id="IPR051781">
    <property type="entry name" value="Metallo-dep_Hydrolase"/>
</dbReference>
<accession>A0A384JEK6</accession>
<name>A0A384JEK6_BOTFB</name>
<dbReference type="InterPro" id="IPR057744">
    <property type="entry name" value="OTAase-like"/>
</dbReference>
<dbReference type="PANTHER" id="PTHR43135">
    <property type="entry name" value="ALPHA-D-RIBOSE 1-METHYLPHOSPHONATE 5-TRIPHOSPHATE DIPHOSPHATASE"/>
    <property type="match status" value="1"/>
</dbReference>
<dbReference type="RefSeq" id="XP_001557281.1">
    <property type="nucleotide sequence ID" value="XM_001557231.2"/>
</dbReference>
<dbReference type="PANTHER" id="PTHR43135:SF3">
    <property type="entry name" value="ALPHA-D-RIBOSE 1-METHYLPHOSPHONATE 5-TRIPHOSPHATE DIPHOSPHATASE"/>
    <property type="match status" value="1"/>
</dbReference>
<feature type="domain" description="Amidohydrolase-related" evidence="2">
    <location>
        <begin position="102"/>
        <end position="479"/>
    </location>
</feature>
<evidence type="ECO:0000313" key="3">
    <source>
        <dbReference type="EMBL" id="ATZ49038.1"/>
    </source>
</evidence>
<protein>
    <recommendedName>
        <fullName evidence="2">Amidohydrolase-related domain-containing protein</fullName>
    </recommendedName>
</protein>
<evidence type="ECO:0000313" key="4">
    <source>
        <dbReference type="Proteomes" id="UP000001798"/>
    </source>
</evidence>
<dbReference type="InterPro" id="IPR006680">
    <property type="entry name" value="Amidohydro-rel"/>
</dbReference>
<dbReference type="SUPFAM" id="SSF51556">
    <property type="entry name" value="Metallo-dependent hydrolases"/>
    <property type="match status" value="1"/>
</dbReference>
<reference evidence="3 4" key="3">
    <citation type="journal article" date="2017" name="Mol. Plant Pathol.">
        <title>A gapless genome sequence of the fungus Botrytis cinerea.</title>
        <authorList>
            <person name="Van Kan J.A."/>
            <person name="Stassen J.H."/>
            <person name="Mosbach A."/>
            <person name="Van Der Lee T.A."/>
            <person name="Faino L."/>
            <person name="Farmer A.D."/>
            <person name="Papasotiriou D.G."/>
            <person name="Zhou S."/>
            <person name="Seidl M.F."/>
            <person name="Cottam E."/>
            <person name="Edel D."/>
            <person name="Hahn M."/>
            <person name="Schwartz D.C."/>
            <person name="Dietrich R.A."/>
            <person name="Widdison S."/>
            <person name="Scalliet G."/>
        </authorList>
    </citation>
    <scope>NUCLEOTIDE SEQUENCE [LARGE SCALE GENOMIC DNA]</scope>
    <source>
        <strain evidence="3 4">B05.10</strain>
    </source>
</reference>
<dbReference type="Gene3D" id="3.20.20.140">
    <property type="entry name" value="Metal-dependent hydrolases"/>
    <property type="match status" value="1"/>
</dbReference>
<dbReference type="Gene3D" id="2.30.40.10">
    <property type="entry name" value="Urease, subunit C, domain 1"/>
    <property type="match status" value="1"/>
</dbReference>
<dbReference type="InterPro" id="IPR011059">
    <property type="entry name" value="Metal-dep_hydrolase_composite"/>
</dbReference>
<dbReference type="VEuPathDB" id="FungiDB:Bcin04g02380"/>
<gene>
    <name evidence="3" type="ORF">BCIN_04g02380</name>
</gene>
<dbReference type="KEGG" id="bfu:BCIN_04g02380"/>
<sequence length="489" mass="53458">MTKKYPTRGSTLFDSTSVLTSRPATSDSPKSTKSTPSSSSLSPSHEYWIHTTTLFNSRTKAFDKNISLQVNTKTGLITKVSTRENSSVNSFGDNDIDLRGKTVLPGFVDAHTHIFLHRVDETGSPYLNQERDESLISRTIRATTNCRLALLAGYTTYRDLGTEGCYNADIGVRDSINRGLIPGPRLFVATEPLASSGSYEIRQENKLGGTETPRLSDPCDGIEGCRAGVRRRIGAGADVIKIYAEYRRRELRYPKSNYKGLEDVQFPPSRNRGEDIFGPREKLRNPNSLLWSQEEMDVMVAEAKRAGVPVASHASSEEAVIMAAKAGVTSIEHGLMPSEKALEVMKKMGTIYVPTLSVVELEANDEGRSIAVCKEHAKRAWQMGVKLATGCDTGPFPHGENAREMELMIQAGIDVADVLRAATLGGWEACGGELCGQDFGWLGEDWIADLVALDGDLEKDGFEKVIRNVSCVIKDGRMVVADGKIVGFV</sequence>
<dbReference type="InterPro" id="IPR032466">
    <property type="entry name" value="Metal_Hydrolase"/>
</dbReference>
<reference evidence="3 4" key="1">
    <citation type="journal article" date="2011" name="PLoS Genet.">
        <title>Genomic analysis of the necrotrophic fungal pathogens Sclerotinia sclerotiorum and Botrytis cinerea.</title>
        <authorList>
            <person name="Amselem J."/>
            <person name="Cuomo C.A."/>
            <person name="van Kan J.A."/>
            <person name="Viaud M."/>
            <person name="Benito E.P."/>
            <person name="Couloux A."/>
            <person name="Coutinho P.M."/>
            <person name="de Vries R.P."/>
            <person name="Dyer P.S."/>
            <person name="Fillinger S."/>
            <person name="Fournier E."/>
            <person name="Gout L."/>
            <person name="Hahn M."/>
            <person name="Kohn L."/>
            <person name="Lapalu N."/>
            <person name="Plummer K.M."/>
            <person name="Pradier J.M."/>
            <person name="Quevillon E."/>
            <person name="Sharon A."/>
            <person name="Simon A."/>
            <person name="ten Have A."/>
            <person name="Tudzynski B."/>
            <person name="Tudzynski P."/>
            <person name="Wincker P."/>
            <person name="Andrew M."/>
            <person name="Anthouard V."/>
            <person name="Beever R.E."/>
            <person name="Beffa R."/>
            <person name="Benoit I."/>
            <person name="Bouzid O."/>
            <person name="Brault B."/>
            <person name="Chen Z."/>
            <person name="Choquer M."/>
            <person name="Collemare J."/>
            <person name="Cotton P."/>
            <person name="Danchin E.G."/>
            <person name="Da Silva C."/>
            <person name="Gautier A."/>
            <person name="Giraud C."/>
            <person name="Giraud T."/>
            <person name="Gonzalez C."/>
            <person name="Grossetete S."/>
            <person name="Guldener U."/>
            <person name="Henrissat B."/>
            <person name="Howlett B.J."/>
            <person name="Kodira C."/>
            <person name="Kretschmer M."/>
            <person name="Lappartient A."/>
            <person name="Leroch M."/>
            <person name="Levis C."/>
            <person name="Mauceli E."/>
            <person name="Neuveglise C."/>
            <person name="Oeser B."/>
            <person name="Pearson M."/>
            <person name="Poulain J."/>
            <person name="Poussereau N."/>
            <person name="Quesneville H."/>
            <person name="Rascle C."/>
            <person name="Schumacher J."/>
            <person name="Segurens B."/>
            <person name="Sexton A."/>
            <person name="Silva E."/>
            <person name="Sirven C."/>
            <person name="Soanes D.M."/>
            <person name="Talbot N.J."/>
            <person name="Templeton M."/>
            <person name="Yandava C."/>
            <person name="Yarden O."/>
            <person name="Zeng Q."/>
            <person name="Rollins J.A."/>
            <person name="Lebrun M.H."/>
            <person name="Dickman M."/>
        </authorList>
    </citation>
    <scope>NUCLEOTIDE SEQUENCE [LARGE SCALE GENOMIC DNA]</scope>
    <source>
        <strain evidence="3 4">B05.10</strain>
    </source>
</reference>
<dbReference type="SUPFAM" id="SSF51338">
    <property type="entry name" value="Composite domain of metallo-dependent hydrolases"/>
    <property type="match status" value="2"/>
</dbReference>
<dbReference type="EMBL" id="CP009808">
    <property type="protein sequence ID" value="ATZ49038.1"/>
    <property type="molecule type" value="Genomic_DNA"/>
</dbReference>
<dbReference type="OrthoDB" id="5595695at2759"/>
<organism evidence="3 4">
    <name type="scientific">Botryotinia fuckeliana (strain B05.10)</name>
    <name type="common">Noble rot fungus</name>
    <name type="synonym">Botrytis cinerea</name>
    <dbReference type="NCBI Taxonomy" id="332648"/>
    <lineage>
        <taxon>Eukaryota</taxon>
        <taxon>Fungi</taxon>
        <taxon>Dikarya</taxon>
        <taxon>Ascomycota</taxon>
        <taxon>Pezizomycotina</taxon>
        <taxon>Leotiomycetes</taxon>
        <taxon>Helotiales</taxon>
        <taxon>Sclerotiniaceae</taxon>
        <taxon>Botrytis</taxon>
    </lineage>
</organism>
<feature type="region of interest" description="Disordered" evidence="1">
    <location>
        <begin position="1"/>
        <end position="44"/>
    </location>
</feature>
<dbReference type="OMA" id="IPHGQNA"/>
<feature type="compositionally biased region" description="Low complexity" evidence="1">
    <location>
        <begin position="25"/>
        <end position="44"/>
    </location>
</feature>
<evidence type="ECO:0000256" key="1">
    <source>
        <dbReference type="SAM" id="MobiDB-lite"/>
    </source>
</evidence>
<keyword evidence="4" id="KW-1185">Reference proteome</keyword>
<feature type="compositionally biased region" description="Polar residues" evidence="1">
    <location>
        <begin position="8"/>
        <end position="24"/>
    </location>
</feature>
<reference evidence="3 4" key="2">
    <citation type="journal article" date="2012" name="Eukaryot. Cell">
        <title>Genome update of Botrytis cinerea strains B05.10 and T4.</title>
        <authorList>
            <person name="Staats M."/>
            <person name="van Kan J.A."/>
        </authorList>
    </citation>
    <scope>NUCLEOTIDE SEQUENCE [LARGE SCALE GENOMIC DNA]</scope>
    <source>
        <strain evidence="3 4">B05.10</strain>
    </source>
</reference>
<dbReference type="CDD" id="cd01299">
    <property type="entry name" value="Met_dep_hydrolase_A"/>
    <property type="match status" value="1"/>
</dbReference>
<evidence type="ECO:0000259" key="2">
    <source>
        <dbReference type="Pfam" id="PF01979"/>
    </source>
</evidence>
<proteinExistence type="predicted"/>
<dbReference type="AlphaFoldDB" id="A0A384JEK6"/>
<dbReference type="Pfam" id="PF01979">
    <property type="entry name" value="Amidohydro_1"/>
    <property type="match status" value="1"/>
</dbReference>
<dbReference type="GeneID" id="5437873"/>